<name>A0A9P1MDF1_9PEZI</name>
<sequence>MINLETFVWDMPTGVLSDIFLALGSHQDKSPSGECKLEKVWVRWHDSYRDTTIADYVEPAQTVIPPSATLTPIGILLPSSAEESPRPSTTIGYGDCRLEYPTFSVLPPLRSLTVLEIDQLAYLEEMSTLIERSRSRLQELRVGINSHVVQLDFVKAWDGSDLRQVDHDAHWFGASMLGERRLGGVLGVLFGRIYDIRRTSPSKADVHDEPSTTQNASQAEVAAVSYVEVTRPWARNNVLTSAGSIVPTRDNGRSISPDRCRQPDVPPRQSPADSAGTQFGESAFRKFEGKLRLRTLELERVPSRCSLWKVLKRQFAPTSGPTSPTASTTSKPGQTSALHYSLALKHIHTDQASTALISFIKETLAPNSLEVFFLHDRRQSPAPSVPVDQIFKSVIVRHRSSLRKLLLDSSEKRGRNNTGLSPLRWRAWAPTSDMVLYMTSGKMSKLTELSIALYYRDWHTFLQRLPNIPQLRSLNIPNMAPPDREGHNSEVKELALQIVDIVTLRPEIELCYVGLCSKCFEIYEAEPRSRARRARRGSASSSVSHTQGSDISSSSSDDDDTASQASVHTAEETDIGNMVVANLVSDETESETSAIEDSDVESLKDFDLMLPKCEYRAREILFFDEVAIFKARHAKL</sequence>
<comment type="caution">
    <text evidence="2">The sequence shown here is derived from an EMBL/GenBank/DDBJ whole genome shotgun (WGS) entry which is preliminary data.</text>
</comment>
<evidence type="ECO:0000313" key="2">
    <source>
        <dbReference type="EMBL" id="CAI4216733.1"/>
    </source>
</evidence>
<feature type="compositionally biased region" description="Low complexity" evidence="1">
    <location>
        <begin position="537"/>
        <end position="555"/>
    </location>
</feature>
<gene>
    <name evidence="2" type="ORF">PPNO1_LOCUS6382</name>
</gene>
<keyword evidence="3" id="KW-1185">Reference proteome</keyword>
<dbReference type="Proteomes" id="UP000838763">
    <property type="component" value="Unassembled WGS sequence"/>
</dbReference>
<feature type="compositionally biased region" description="Basic and acidic residues" evidence="1">
    <location>
        <begin position="250"/>
        <end position="262"/>
    </location>
</feature>
<dbReference type="OrthoDB" id="3199516at2759"/>
<protein>
    <recommendedName>
        <fullName evidence="4">F-box domain-containing protein</fullName>
    </recommendedName>
</protein>
<feature type="region of interest" description="Disordered" evidence="1">
    <location>
        <begin position="531"/>
        <end position="571"/>
    </location>
</feature>
<evidence type="ECO:0000256" key="1">
    <source>
        <dbReference type="SAM" id="MobiDB-lite"/>
    </source>
</evidence>
<feature type="region of interest" description="Disordered" evidence="1">
    <location>
        <begin position="243"/>
        <end position="278"/>
    </location>
</feature>
<reference evidence="2" key="1">
    <citation type="submission" date="2022-11" db="EMBL/GenBank/DDBJ databases">
        <authorList>
            <person name="Scott C."/>
            <person name="Bruce N."/>
        </authorList>
    </citation>
    <scope>NUCLEOTIDE SEQUENCE</scope>
</reference>
<organism evidence="2 3">
    <name type="scientific">Parascedosporium putredinis</name>
    <dbReference type="NCBI Taxonomy" id="1442378"/>
    <lineage>
        <taxon>Eukaryota</taxon>
        <taxon>Fungi</taxon>
        <taxon>Dikarya</taxon>
        <taxon>Ascomycota</taxon>
        <taxon>Pezizomycotina</taxon>
        <taxon>Sordariomycetes</taxon>
        <taxon>Hypocreomycetidae</taxon>
        <taxon>Microascales</taxon>
        <taxon>Microascaceae</taxon>
        <taxon>Parascedosporium</taxon>
    </lineage>
</organism>
<evidence type="ECO:0008006" key="4">
    <source>
        <dbReference type="Google" id="ProtNLM"/>
    </source>
</evidence>
<evidence type="ECO:0000313" key="3">
    <source>
        <dbReference type="Proteomes" id="UP000838763"/>
    </source>
</evidence>
<proteinExistence type="predicted"/>
<dbReference type="AlphaFoldDB" id="A0A9P1MDF1"/>
<dbReference type="EMBL" id="CALLCH030000015">
    <property type="protein sequence ID" value="CAI4216733.1"/>
    <property type="molecule type" value="Genomic_DNA"/>
</dbReference>
<accession>A0A9P1MDF1</accession>